<dbReference type="AlphaFoldDB" id="A0A0U4VU92"/>
<proteinExistence type="predicted"/>
<dbReference type="Pfam" id="PF13510">
    <property type="entry name" value="Fer2_4"/>
    <property type="match status" value="1"/>
</dbReference>
<feature type="domain" description="2Fe-2S ferredoxin-type" evidence="2">
    <location>
        <begin position="1"/>
        <end position="78"/>
    </location>
</feature>
<sequence length="78" mass="8400">MLTLFIDGERLEVRPGSLLTAALAKSGNPAARRSVTGEARAPFCGMGICQECRVQVDGVRRLACQTCCQDGMQVERLS</sequence>
<dbReference type="RefSeq" id="WP_059316749.1">
    <property type="nucleotide sequence ID" value="NZ_CP013987.1"/>
</dbReference>
<dbReference type="Proteomes" id="UP000064137">
    <property type="component" value="Chromosome"/>
</dbReference>
<name>A0A0U4VU92_9PSED</name>
<evidence type="ECO:0000313" key="3">
    <source>
        <dbReference type="EMBL" id="ALZ86711.1"/>
    </source>
</evidence>
<dbReference type="InterPro" id="IPR036010">
    <property type="entry name" value="2Fe-2S_ferredoxin-like_sf"/>
</dbReference>
<dbReference type="KEGG" id="por:APT59_21760"/>
<evidence type="ECO:0000256" key="1">
    <source>
        <dbReference type="ARBA" id="ARBA00023002"/>
    </source>
</evidence>
<dbReference type="InterPro" id="IPR001041">
    <property type="entry name" value="2Fe-2S_ferredoxin-type"/>
</dbReference>
<accession>A0A0U4VU92</accession>
<evidence type="ECO:0000313" key="4">
    <source>
        <dbReference type="Proteomes" id="UP000064137"/>
    </source>
</evidence>
<dbReference type="EMBL" id="CP013987">
    <property type="protein sequence ID" value="ALZ86711.1"/>
    <property type="molecule type" value="Genomic_DNA"/>
</dbReference>
<gene>
    <name evidence="3" type="ORF">APT59_21760</name>
</gene>
<protein>
    <submittedName>
        <fullName evidence="3">(2Fe-2S)-binding protein</fullName>
    </submittedName>
</protein>
<dbReference type="OrthoDB" id="573392at2"/>
<dbReference type="SUPFAM" id="SSF54292">
    <property type="entry name" value="2Fe-2S ferredoxin-like"/>
    <property type="match status" value="1"/>
</dbReference>
<evidence type="ECO:0000259" key="2">
    <source>
        <dbReference type="PROSITE" id="PS51085"/>
    </source>
</evidence>
<dbReference type="InterPro" id="IPR042204">
    <property type="entry name" value="2Fe-2S-bd_N"/>
</dbReference>
<dbReference type="PROSITE" id="PS51085">
    <property type="entry name" value="2FE2S_FER_2"/>
    <property type="match status" value="1"/>
</dbReference>
<dbReference type="GO" id="GO:0051536">
    <property type="term" value="F:iron-sulfur cluster binding"/>
    <property type="evidence" value="ECO:0007669"/>
    <property type="project" value="InterPro"/>
</dbReference>
<organism evidence="3 4">
    <name type="scientific">Pseudomonas oryzihabitans</name>
    <dbReference type="NCBI Taxonomy" id="47885"/>
    <lineage>
        <taxon>Bacteria</taxon>
        <taxon>Pseudomonadati</taxon>
        <taxon>Pseudomonadota</taxon>
        <taxon>Gammaproteobacteria</taxon>
        <taxon>Pseudomonadales</taxon>
        <taxon>Pseudomonadaceae</taxon>
        <taxon>Pseudomonas</taxon>
    </lineage>
</organism>
<dbReference type="GO" id="GO:0016491">
    <property type="term" value="F:oxidoreductase activity"/>
    <property type="evidence" value="ECO:0007669"/>
    <property type="project" value="UniProtKB-KW"/>
</dbReference>
<reference evidence="3 4" key="1">
    <citation type="submission" date="2016-01" db="EMBL/GenBank/DDBJ databases">
        <title>Annotation of Pseudomonas oryzihabitans USDA-ARS-USMARC-56511.</title>
        <authorList>
            <person name="Harhay G.P."/>
            <person name="Harhay D.M."/>
            <person name="Smith T.P.L."/>
            <person name="Bono J.L."/>
            <person name="Heaton M.P."/>
            <person name="Clawson M.L."/>
            <person name="Chitko-Mckown C.G."/>
            <person name="Capik S.F."/>
            <person name="DeDonder K.D."/>
            <person name="Apley M.D."/>
            <person name="Lubbers B.V."/>
            <person name="White B.J."/>
            <person name="Larson R.L."/>
        </authorList>
    </citation>
    <scope>NUCLEOTIDE SEQUENCE [LARGE SCALE GENOMIC DNA]</scope>
    <source>
        <strain evidence="3 4">USDA-ARS-USMARC-56511</strain>
    </source>
</reference>
<keyword evidence="1" id="KW-0560">Oxidoreductase</keyword>
<dbReference type="Gene3D" id="3.10.20.440">
    <property type="entry name" value="2Fe-2S iron-sulphur cluster binding domain, sarcosine oxidase, alpha subunit, N-terminal domain"/>
    <property type="match status" value="1"/>
</dbReference>